<dbReference type="Pfam" id="PF00109">
    <property type="entry name" value="ketoacyl-synt"/>
    <property type="match status" value="1"/>
</dbReference>
<dbReference type="InterPro" id="IPR014030">
    <property type="entry name" value="Ketoacyl_synth_N"/>
</dbReference>
<dbReference type="Gene3D" id="3.40.47.10">
    <property type="match status" value="1"/>
</dbReference>
<dbReference type="AlphaFoldDB" id="A0A6I3W0Z7"/>
<dbReference type="EMBL" id="WNNK01000005">
    <property type="protein sequence ID" value="MUF04310.1"/>
    <property type="molecule type" value="Genomic_DNA"/>
</dbReference>
<evidence type="ECO:0000313" key="3">
    <source>
        <dbReference type="Proteomes" id="UP000438196"/>
    </source>
</evidence>
<gene>
    <name evidence="2" type="ORF">GNF76_08180</name>
</gene>
<dbReference type="GO" id="GO:0016746">
    <property type="term" value="F:acyltransferase activity"/>
    <property type="evidence" value="ECO:0007669"/>
    <property type="project" value="InterPro"/>
</dbReference>
<feature type="domain" description="Beta-ketoacyl synthase-like N-terminal" evidence="1">
    <location>
        <begin position="138"/>
        <end position="203"/>
    </location>
</feature>
<reference evidence="2 3" key="1">
    <citation type="submission" date="2019-11" db="EMBL/GenBank/DDBJ databases">
        <title>Pseudomonas karstica sp. nov. and Pseudomonas spelaei sp. nov. from karst caves.</title>
        <authorList>
            <person name="Zeman M."/>
        </authorList>
    </citation>
    <scope>NUCLEOTIDE SEQUENCE [LARGE SCALE GENOMIC DNA]</scope>
    <source>
        <strain evidence="2 3">CCM 7893</strain>
    </source>
</reference>
<dbReference type="RefSeq" id="WP_155582666.1">
    <property type="nucleotide sequence ID" value="NZ_JBHSTH010000002.1"/>
</dbReference>
<evidence type="ECO:0000259" key="1">
    <source>
        <dbReference type="Pfam" id="PF00109"/>
    </source>
</evidence>
<dbReference type="SUPFAM" id="SSF53901">
    <property type="entry name" value="Thiolase-like"/>
    <property type="match status" value="2"/>
</dbReference>
<keyword evidence="3" id="KW-1185">Reference proteome</keyword>
<organism evidence="2 3">
    <name type="scientific">Pseudomonas spelaei</name>
    <dbReference type="NCBI Taxonomy" id="1055469"/>
    <lineage>
        <taxon>Bacteria</taxon>
        <taxon>Pseudomonadati</taxon>
        <taxon>Pseudomonadota</taxon>
        <taxon>Gammaproteobacteria</taxon>
        <taxon>Pseudomonadales</taxon>
        <taxon>Pseudomonadaceae</taxon>
        <taxon>Pseudomonas</taxon>
    </lineage>
</organism>
<sequence>MHPQSLFMTGMGMVCPVGLSVPSACAAKRAGLSALQELPFLDNACEPIIGAVVATIDLALPASVRLAELMTQALAELIQGAPPLDWTAVPFLLCLAEPERPGVNIRALAQSVIQDVSAKLGLHFHPSQSRIIPSGQVAGIQALHEARRLIYETRAPACLVGGVDSLLNASTLQWLDNHRRLKTSTHGDGLFPGEGAAAVLIQASRQPGTCLEISGLGIGQEDAPLLSCKPLRAGGLTTAARTALTEAQLGFHQIDLRLSDVTGEQYGFKEIPLMEARLLRTVRKEDQPLWHWAEAIGDTGAVAGIAQWILADQAFRKGYAPGKNAICLSSALDGARAVAVVRGINHSEGIL</sequence>
<name>A0A6I3W0Z7_9PSED</name>
<proteinExistence type="predicted"/>
<dbReference type="Proteomes" id="UP000438196">
    <property type="component" value="Unassembled WGS sequence"/>
</dbReference>
<dbReference type="InterPro" id="IPR016039">
    <property type="entry name" value="Thiolase-like"/>
</dbReference>
<comment type="caution">
    <text evidence="2">The sequence shown here is derived from an EMBL/GenBank/DDBJ whole genome shotgun (WGS) entry which is preliminary data.</text>
</comment>
<protein>
    <submittedName>
        <fullName evidence="2">3-oxoacyl-ACP synthase</fullName>
    </submittedName>
</protein>
<evidence type="ECO:0000313" key="2">
    <source>
        <dbReference type="EMBL" id="MUF04310.1"/>
    </source>
</evidence>
<dbReference type="OrthoDB" id="3078238at2"/>
<accession>A0A6I3W0Z7</accession>